<gene>
    <name evidence="1" type="ORF">SIID45300_02363</name>
</gene>
<protein>
    <submittedName>
        <fullName evidence="1">Uncharacterized protein</fullName>
    </submittedName>
</protein>
<reference evidence="1 2" key="1">
    <citation type="submission" date="2024-05" db="EMBL/GenBank/DDBJ databases">
        <authorList>
            <consortium name="Candidatus Magnetaquicoccaceae bacterium FCR-1 genome sequencing consortium"/>
            <person name="Shimoshige H."/>
            <person name="Shimamura S."/>
            <person name="Taoka A."/>
            <person name="Kobayashi H."/>
            <person name="Maekawa T."/>
        </authorList>
    </citation>
    <scope>NUCLEOTIDE SEQUENCE [LARGE SCALE GENOMIC DNA]</scope>
    <source>
        <strain evidence="1 2">FCR-1</strain>
    </source>
</reference>
<dbReference type="EMBL" id="BAAFGK010000004">
    <property type="protein sequence ID" value="GAB0058028.1"/>
    <property type="molecule type" value="Genomic_DNA"/>
</dbReference>
<organism evidence="1 2">
    <name type="scientific">Candidatus Magnetaquiglobus chichijimensis</name>
    <dbReference type="NCBI Taxonomy" id="3141448"/>
    <lineage>
        <taxon>Bacteria</taxon>
        <taxon>Pseudomonadati</taxon>
        <taxon>Pseudomonadota</taxon>
        <taxon>Magnetococcia</taxon>
        <taxon>Magnetococcales</taxon>
        <taxon>Candidatus Magnetaquicoccaceae</taxon>
        <taxon>Candidatus Magnetaquiglobus</taxon>
    </lineage>
</organism>
<accession>A0ABQ0CAX8</accession>
<keyword evidence="2" id="KW-1185">Reference proteome</keyword>
<evidence type="ECO:0000313" key="2">
    <source>
        <dbReference type="Proteomes" id="UP001628193"/>
    </source>
</evidence>
<evidence type="ECO:0000313" key="1">
    <source>
        <dbReference type="EMBL" id="GAB0058028.1"/>
    </source>
</evidence>
<proteinExistence type="predicted"/>
<name>A0ABQ0CAX8_9PROT</name>
<dbReference type="Proteomes" id="UP001628193">
    <property type="component" value="Unassembled WGS sequence"/>
</dbReference>
<reference evidence="1 2" key="2">
    <citation type="submission" date="2024-09" db="EMBL/GenBank/DDBJ databases">
        <title>Draft genome sequence of Candidatus Magnetaquicoccaceae bacterium FCR-1.</title>
        <authorList>
            <person name="Shimoshige H."/>
            <person name="Shimamura S."/>
            <person name="Taoka A."/>
            <person name="Kobayashi H."/>
            <person name="Maekawa T."/>
        </authorList>
    </citation>
    <scope>NUCLEOTIDE SEQUENCE [LARGE SCALE GENOMIC DNA]</scope>
    <source>
        <strain evidence="1 2">FCR-1</strain>
    </source>
</reference>
<sequence length="61" mass="6525">MIGLGGPKLISIKRRVIHASPAVLDEFKPVARSRTGTAGHTVCTSTRTPGPMVEETVTFFT</sequence>
<comment type="caution">
    <text evidence="1">The sequence shown here is derived from an EMBL/GenBank/DDBJ whole genome shotgun (WGS) entry which is preliminary data.</text>
</comment>